<dbReference type="Pfam" id="PF06155">
    <property type="entry name" value="GBBH-like_N"/>
    <property type="match status" value="1"/>
</dbReference>
<dbReference type="EMBL" id="BAABBO010000010">
    <property type="protein sequence ID" value="GAA3964646.1"/>
    <property type="molecule type" value="Genomic_DNA"/>
</dbReference>
<dbReference type="PANTHER" id="PTHR35303">
    <property type="entry name" value="OS02G0197800 PROTEIN"/>
    <property type="match status" value="1"/>
</dbReference>
<sequence length="107" mass="11421">MTVATGLRPCQIHLDRADAVVTITWNDGTSARLSGQQLRQYCACSGCRARGLVGTALISDSSRIEALKLIGTAGLQVIFSDGHERGIFPWDYLNAIACGKAMDSVHA</sequence>
<dbReference type="Gene3D" id="3.30.2020.30">
    <property type="match status" value="1"/>
</dbReference>
<dbReference type="RefSeq" id="WP_344806471.1">
    <property type="nucleotide sequence ID" value="NZ_BAABBO010000010.1"/>
</dbReference>
<dbReference type="InterPro" id="IPR010376">
    <property type="entry name" value="GBBH-like_N"/>
</dbReference>
<evidence type="ECO:0000313" key="4">
    <source>
        <dbReference type="EMBL" id="GAA3964646.1"/>
    </source>
</evidence>
<keyword evidence="5" id="KW-1185">Reference proteome</keyword>
<evidence type="ECO:0000259" key="3">
    <source>
        <dbReference type="Pfam" id="PF06155"/>
    </source>
</evidence>
<proteinExistence type="predicted"/>
<accession>A0ABP7PFB8</accession>
<organism evidence="4 5">
    <name type="scientific">Allohahella marinimesophila</name>
    <dbReference type="NCBI Taxonomy" id="1054972"/>
    <lineage>
        <taxon>Bacteria</taxon>
        <taxon>Pseudomonadati</taxon>
        <taxon>Pseudomonadota</taxon>
        <taxon>Gammaproteobacteria</taxon>
        <taxon>Oceanospirillales</taxon>
        <taxon>Hahellaceae</taxon>
        <taxon>Allohahella</taxon>
    </lineage>
</organism>
<name>A0ABP7PFB8_9GAMM</name>
<evidence type="ECO:0000256" key="1">
    <source>
        <dbReference type="ARBA" id="ARBA00022723"/>
    </source>
</evidence>
<protein>
    <submittedName>
        <fullName evidence="4">DUF971 domain-containing protein</fullName>
    </submittedName>
</protein>
<keyword evidence="2" id="KW-0408">Iron</keyword>
<keyword evidence="1" id="KW-0479">Metal-binding</keyword>
<feature type="domain" description="Gamma-butyrobetaine hydroxylase-like N-terminal" evidence="3">
    <location>
        <begin position="12"/>
        <end position="93"/>
    </location>
</feature>
<gene>
    <name evidence="4" type="ORF">GCM10022278_23050</name>
</gene>
<evidence type="ECO:0000313" key="5">
    <source>
        <dbReference type="Proteomes" id="UP001501337"/>
    </source>
</evidence>
<dbReference type="Proteomes" id="UP001501337">
    <property type="component" value="Unassembled WGS sequence"/>
</dbReference>
<reference evidence="5" key="1">
    <citation type="journal article" date="2019" name="Int. J. Syst. Evol. Microbiol.">
        <title>The Global Catalogue of Microorganisms (GCM) 10K type strain sequencing project: providing services to taxonomists for standard genome sequencing and annotation.</title>
        <authorList>
            <consortium name="The Broad Institute Genomics Platform"/>
            <consortium name="The Broad Institute Genome Sequencing Center for Infectious Disease"/>
            <person name="Wu L."/>
            <person name="Ma J."/>
        </authorList>
    </citation>
    <scope>NUCLEOTIDE SEQUENCE [LARGE SCALE GENOMIC DNA]</scope>
    <source>
        <strain evidence="5">JCM 17555</strain>
    </source>
</reference>
<comment type="caution">
    <text evidence="4">The sequence shown here is derived from an EMBL/GenBank/DDBJ whole genome shotgun (WGS) entry which is preliminary data.</text>
</comment>
<dbReference type="InterPro" id="IPR038492">
    <property type="entry name" value="GBBH-like_N_sf"/>
</dbReference>
<evidence type="ECO:0000256" key="2">
    <source>
        <dbReference type="ARBA" id="ARBA00023004"/>
    </source>
</evidence>